<evidence type="ECO:0000256" key="1">
    <source>
        <dbReference type="ARBA" id="ARBA00004240"/>
    </source>
</evidence>
<dbReference type="CDD" id="cd08939">
    <property type="entry name" value="KDSR-like_SDR_c"/>
    <property type="match status" value="1"/>
</dbReference>
<dbReference type="Pfam" id="PF00106">
    <property type="entry name" value="adh_short"/>
    <property type="match status" value="1"/>
</dbReference>
<evidence type="ECO:0000256" key="7">
    <source>
        <dbReference type="ARBA" id="ARBA00023002"/>
    </source>
</evidence>
<organism evidence="13 14">
    <name type="scientific">Hohenbuehelia grisea</name>
    <dbReference type="NCBI Taxonomy" id="104357"/>
    <lineage>
        <taxon>Eukaryota</taxon>
        <taxon>Fungi</taxon>
        <taxon>Dikarya</taxon>
        <taxon>Basidiomycota</taxon>
        <taxon>Agaricomycotina</taxon>
        <taxon>Agaricomycetes</taxon>
        <taxon>Agaricomycetidae</taxon>
        <taxon>Agaricales</taxon>
        <taxon>Pleurotineae</taxon>
        <taxon>Pleurotaceae</taxon>
        <taxon>Hohenbuehelia</taxon>
    </lineage>
</organism>
<dbReference type="SUPFAM" id="SSF51735">
    <property type="entry name" value="NAD(P)-binding Rossmann-fold domains"/>
    <property type="match status" value="1"/>
</dbReference>
<evidence type="ECO:0000256" key="9">
    <source>
        <dbReference type="ARBA" id="ARBA00026112"/>
    </source>
</evidence>
<comment type="pathway">
    <text evidence="3">Sphingolipid metabolism.</text>
</comment>
<keyword evidence="7" id="KW-0560">Oxidoreductase</keyword>
<dbReference type="EC" id="1.1.1.102" evidence="9"/>
<evidence type="ECO:0000313" key="13">
    <source>
        <dbReference type="EMBL" id="KAL0956968.1"/>
    </source>
</evidence>
<evidence type="ECO:0000256" key="11">
    <source>
        <dbReference type="ARBA" id="ARBA00048930"/>
    </source>
</evidence>
<comment type="caution">
    <text evidence="13">The sequence shown here is derived from an EMBL/GenBank/DDBJ whole genome shotgun (WGS) entry which is preliminary data.</text>
</comment>
<reference evidence="14" key="1">
    <citation type="submission" date="2024-06" db="EMBL/GenBank/DDBJ databases">
        <title>Multi-omics analyses provide insights into the biosynthesis of the anticancer antibiotic pleurotin in Hohenbuehelia grisea.</title>
        <authorList>
            <person name="Weaver J.A."/>
            <person name="Alberti F."/>
        </authorList>
    </citation>
    <scope>NUCLEOTIDE SEQUENCE [LARGE SCALE GENOMIC DNA]</scope>
    <source>
        <strain evidence="14">T-177</strain>
    </source>
</reference>
<evidence type="ECO:0000256" key="10">
    <source>
        <dbReference type="ARBA" id="ARBA00044737"/>
    </source>
</evidence>
<sequence length="313" mass="34215">MPFFSKKWNPDGLHAYVTGGSTGLGLSLAVLLASKGAHVSIVARNQQRLDKALESIEAARQTPNQILKAYSCPLTNATDSAAALETVCAPHRGRAPDAVFACAGSSKPGFFVEMTEDDLTQGMFNGYWIQAWTAYAGARMMVRQKRKGKIVLVSSTLGYISFIGWASYSPAKHALRGLGDTLHSELMLYGIDVHTFFPPTMFTPGYEEENKTKPKITKQIEDSDDGLTPDQAALAMLKGVESGHAHIAGDMITRLFRASTRGAAHRGNWLLDGLLDFVAYIACPVWRSGVDKMVVAHRIEHEKYLEEKGFFAS</sequence>
<keyword evidence="5" id="KW-0521">NADP</keyword>
<comment type="function">
    <text evidence="10">Catalyzes the reduction of 3'-oxosphinganine (3-ketodihydrosphingosine/KDS) to sphinganine (dihydrosphingosine/DHS), the second step of de novo sphingolipid biosynthesis.</text>
</comment>
<gene>
    <name evidence="13" type="ORF">HGRIS_003069</name>
</gene>
<comment type="subcellular location">
    <subcellularLocation>
        <location evidence="1">Endoplasmic reticulum</location>
    </subcellularLocation>
</comment>
<dbReference type="InterPro" id="IPR002347">
    <property type="entry name" value="SDR_fam"/>
</dbReference>
<dbReference type="PANTHER" id="PTHR43550:SF3">
    <property type="entry name" value="3-KETODIHYDROSPHINGOSINE REDUCTASE"/>
    <property type="match status" value="1"/>
</dbReference>
<evidence type="ECO:0000256" key="2">
    <source>
        <dbReference type="ARBA" id="ARBA00004760"/>
    </source>
</evidence>
<dbReference type="InterPro" id="IPR036291">
    <property type="entry name" value="NAD(P)-bd_dom_sf"/>
</dbReference>
<dbReference type="PANTHER" id="PTHR43550">
    <property type="entry name" value="3-KETODIHYDROSPHINGOSINE REDUCTASE"/>
    <property type="match status" value="1"/>
</dbReference>
<keyword evidence="12" id="KW-1133">Transmembrane helix</keyword>
<evidence type="ECO:0000256" key="6">
    <source>
        <dbReference type="ARBA" id="ARBA00022919"/>
    </source>
</evidence>
<keyword evidence="6" id="KW-0746">Sphingolipid metabolism</keyword>
<keyword evidence="4" id="KW-0256">Endoplasmic reticulum</keyword>
<keyword evidence="12" id="KW-0472">Membrane</keyword>
<dbReference type="PRINTS" id="PR00081">
    <property type="entry name" value="GDHRDH"/>
</dbReference>
<evidence type="ECO:0000313" key="14">
    <source>
        <dbReference type="Proteomes" id="UP001556367"/>
    </source>
</evidence>
<keyword evidence="8" id="KW-0443">Lipid metabolism</keyword>
<evidence type="ECO:0000256" key="5">
    <source>
        <dbReference type="ARBA" id="ARBA00022857"/>
    </source>
</evidence>
<dbReference type="InterPro" id="IPR045022">
    <property type="entry name" value="KDSR-like"/>
</dbReference>
<evidence type="ECO:0000256" key="12">
    <source>
        <dbReference type="SAM" id="Phobius"/>
    </source>
</evidence>
<evidence type="ECO:0000256" key="3">
    <source>
        <dbReference type="ARBA" id="ARBA00004991"/>
    </source>
</evidence>
<comment type="catalytic activity">
    <reaction evidence="11">
        <text>sphinganine + NADP(+) = 3-oxosphinganine + NADPH + H(+)</text>
        <dbReference type="Rhea" id="RHEA:22640"/>
        <dbReference type="ChEBI" id="CHEBI:15378"/>
        <dbReference type="ChEBI" id="CHEBI:57783"/>
        <dbReference type="ChEBI" id="CHEBI:57817"/>
        <dbReference type="ChEBI" id="CHEBI:58299"/>
        <dbReference type="ChEBI" id="CHEBI:58349"/>
        <dbReference type="EC" id="1.1.1.102"/>
    </reaction>
    <physiologicalReaction direction="right-to-left" evidence="11">
        <dbReference type="Rhea" id="RHEA:22642"/>
    </physiologicalReaction>
</comment>
<protein>
    <recommendedName>
        <fullName evidence="9">3-dehydrosphinganine reductase</fullName>
        <ecNumber evidence="9">1.1.1.102</ecNumber>
    </recommendedName>
</protein>
<keyword evidence="12" id="KW-0812">Transmembrane</keyword>
<proteinExistence type="predicted"/>
<accession>A0ABR3JNL6</accession>
<evidence type="ECO:0000256" key="8">
    <source>
        <dbReference type="ARBA" id="ARBA00023098"/>
    </source>
</evidence>
<evidence type="ECO:0000256" key="4">
    <source>
        <dbReference type="ARBA" id="ARBA00022824"/>
    </source>
</evidence>
<dbReference type="EMBL" id="JASNQZ010000006">
    <property type="protein sequence ID" value="KAL0956968.1"/>
    <property type="molecule type" value="Genomic_DNA"/>
</dbReference>
<keyword evidence="14" id="KW-1185">Reference proteome</keyword>
<comment type="pathway">
    <text evidence="2">Lipid metabolism; sphingolipid metabolism.</text>
</comment>
<feature type="transmembrane region" description="Helical" evidence="12">
    <location>
        <begin position="150"/>
        <end position="168"/>
    </location>
</feature>
<dbReference type="Gene3D" id="3.40.50.720">
    <property type="entry name" value="NAD(P)-binding Rossmann-like Domain"/>
    <property type="match status" value="1"/>
</dbReference>
<dbReference type="Proteomes" id="UP001556367">
    <property type="component" value="Unassembled WGS sequence"/>
</dbReference>
<feature type="transmembrane region" description="Helical" evidence="12">
    <location>
        <begin position="13"/>
        <end position="34"/>
    </location>
</feature>
<name>A0ABR3JNL6_9AGAR</name>